<proteinExistence type="predicted"/>
<evidence type="ECO:0000313" key="3">
    <source>
        <dbReference type="Proteomes" id="UP001165135"/>
    </source>
</evidence>
<feature type="domain" description="Polysaccharide pyruvyl transferase" evidence="1">
    <location>
        <begin position="21"/>
        <end position="303"/>
    </location>
</feature>
<protein>
    <recommendedName>
        <fullName evidence="1">Polysaccharide pyruvyl transferase domain-containing protein</fullName>
    </recommendedName>
</protein>
<accession>A0A9W6RSD3</accession>
<dbReference type="PANTHER" id="PTHR36836">
    <property type="entry name" value="COLANIC ACID BIOSYNTHESIS PROTEIN WCAK"/>
    <property type="match status" value="1"/>
</dbReference>
<dbReference type="Pfam" id="PF04230">
    <property type="entry name" value="PS_pyruv_trans"/>
    <property type="match status" value="1"/>
</dbReference>
<dbReference type="Proteomes" id="UP001165135">
    <property type="component" value="Unassembled WGS sequence"/>
</dbReference>
<evidence type="ECO:0000313" key="2">
    <source>
        <dbReference type="EMBL" id="GLY80760.1"/>
    </source>
</evidence>
<sequence>MSDSVGRPLRIGVLGSYGGLNLGDEAILTCVLTGLRQIRPTAELIIFSRHPEDSRQRFGLTAVPYTGVPQSRLIEAETGLDLLVLGGGGVLHDGQASAVTRPVRLAQELGVPTFGYAIGAGPLTDRAEIRLVREAVENLTDLTVRDHESVLVLENAGVGRPLSVTADAAVLLEPEEFTDEMLLREGIDSHDRLVGMSVREPGRAADHLDEASYHELLATAADFMTCRLQAQTVFVPMERGDIAHAHAVLSAMNAPETARILNRAYRPAQIAGLMRHLDFAVGMRLHFVMFAARAGVPVLPLPYAGKVFDFAQVVGAPALTGVARRETGPLLAELDRLWDDRDACTRRLRQRFTVLRERALQNLERCRAVIDGLETPASVPVDMDANLGADAGPAHPRRS</sequence>
<comment type="caution">
    <text evidence="2">The sequence shown here is derived from an EMBL/GenBank/DDBJ whole genome shotgun (WGS) entry which is preliminary data.</text>
</comment>
<organism evidence="2 3">
    <name type="scientific">Actinoallomurus iriomotensis</name>
    <dbReference type="NCBI Taxonomy" id="478107"/>
    <lineage>
        <taxon>Bacteria</taxon>
        <taxon>Bacillati</taxon>
        <taxon>Actinomycetota</taxon>
        <taxon>Actinomycetes</taxon>
        <taxon>Streptosporangiales</taxon>
        <taxon>Thermomonosporaceae</taxon>
        <taxon>Actinoallomurus</taxon>
    </lineage>
</organism>
<dbReference type="PANTHER" id="PTHR36836:SF1">
    <property type="entry name" value="COLANIC ACID BIOSYNTHESIS PROTEIN WCAK"/>
    <property type="match status" value="1"/>
</dbReference>
<dbReference type="EMBL" id="BSTJ01000016">
    <property type="protein sequence ID" value="GLY80760.1"/>
    <property type="molecule type" value="Genomic_DNA"/>
</dbReference>
<evidence type="ECO:0000259" key="1">
    <source>
        <dbReference type="Pfam" id="PF04230"/>
    </source>
</evidence>
<reference evidence="2" key="1">
    <citation type="submission" date="2023-03" db="EMBL/GenBank/DDBJ databases">
        <title>Actinoallomurus iriomotensis NBRC 103681.</title>
        <authorList>
            <person name="Ichikawa N."/>
            <person name="Sato H."/>
            <person name="Tonouchi N."/>
        </authorList>
    </citation>
    <scope>NUCLEOTIDE SEQUENCE</scope>
    <source>
        <strain evidence="2">NBRC 103681</strain>
    </source>
</reference>
<dbReference type="InterPro" id="IPR007345">
    <property type="entry name" value="Polysacch_pyruvyl_Trfase"/>
</dbReference>
<dbReference type="AlphaFoldDB" id="A0A9W6RSD3"/>
<gene>
    <name evidence="2" type="ORF">Airi01_090270</name>
</gene>
<name>A0A9W6RSD3_9ACTN</name>